<dbReference type="GO" id="GO:0016787">
    <property type="term" value="F:hydrolase activity"/>
    <property type="evidence" value="ECO:0007669"/>
    <property type="project" value="UniProtKB-KW"/>
</dbReference>
<keyword evidence="8 11" id="KW-0346">Stress response</keyword>
<dbReference type="RefSeq" id="WP_151118585.1">
    <property type="nucleotide sequence ID" value="NZ_CP042582.1"/>
</dbReference>
<dbReference type="Pfam" id="PF18073">
    <property type="entry name" value="Zn_ribbon_LapB"/>
    <property type="match status" value="1"/>
</dbReference>
<evidence type="ECO:0000256" key="2">
    <source>
        <dbReference type="ARBA" id="ARBA00022741"/>
    </source>
</evidence>
<evidence type="ECO:0000256" key="3">
    <source>
        <dbReference type="ARBA" id="ARBA00022763"/>
    </source>
</evidence>
<accession>A0A5J6N109</accession>
<dbReference type="GO" id="GO:0140664">
    <property type="term" value="F:ATP-dependent DNA damage sensor activity"/>
    <property type="evidence" value="ECO:0007669"/>
    <property type="project" value="InterPro"/>
</dbReference>
<dbReference type="GO" id="GO:0005524">
    <property type="term" value="F:ATP binding"/>
    <property type="evidence" value="ECO:0007669"/>
    <property type="project" value="UniProtKB-UniRule"/>
</dbReference>
<comment type="function">
    <text evidence="11">Plays a role in repairing double-strand DNA breaks, probably involving stabilizing or processing branched DNA or blocked replication forks.</text>
</comment>
<comment type="similarity">
    <text evidence="11 13">Belongs to the RecA family. RadA subfamily.</text>
</comment>
<keyword evidence="2 11" id="KW-0547">Nucleotide-binding</keyword>
<protein>
    <recommendedName>
        <fullName evidence="11 12">DNA repair protein RadA</fullName>
    </recommendedName>
</protein>
<dbReference type="NCBIfam" id="TIGR00416">
    <property type="entry name" value="sms"/>
    <property type="match status" value="1"/>
</dbReference>
<evidence type="ECO:0000256" key="5">
    <source>
        <dbReference type="ARBA" id="ARBA00022801"/>
    </source>
</evidence>
<evidence type="ECO:0000259" key="14">
    <source>
        <dbReference type="PROSITE" id="PS50162"/>
    </source>
</evidence>
<name>A0A5J6N109_9PROT</name>
<dbReference type="SUPFAM" id="SSF52540">
    <property type="entry name" value="P-loop containing nucleoside triphosphate hydrolases"/>
    <property type="match status" value="1"/>
</dbReference>
<dbReference type="GO" id="GO:0003684">
    <property type="term" value="F:damaged DNA binding"/>
    <property type="evidence" value="ECO:0007669"/>
    <property type="project" value="InterPro"/>
</dbReference>
<dbReference type="PANTHER" id="PTHR32472:SF10">
    <property type="entry name" value="DNA REPAIR PROTEIN RADA-LIKE PROTEIN"/>
    <property type="match status" value="1"/>
</dbReference>
<feature type="short sequence motif" description="RadA KNRFG motif" evidence="11">
    <location>
        <begin position="271"/>
        <end position="275"/>
    </location>
</feature>
<dbReference type="PROSITE" id="PS50162">
    <property type="entry name" value="RECA_2"/>
    <property type="match status" value="1"/>
</dbReference>
<dbReference type="GO" id="GO:0008270">
    <property type="term" value="F:zinc ion binding"/>
    <property type="evidence" value="ECO:0007669"/>
    <property type="project" value="UniProtKB-KW"/>
</dbReference>
<dbReference type="SMART" id="SM00382">
    <property type="entry name" value="AAA"/>
    <property type="match status" value="1"/>
</dbReference>
<dbReference type="FunFam" id="3.40.50.300:FF:000050">
    <property type="entry name" value="DNA repair protein RadA"/>
    <property type="match status" value="1"/>
</dbReference>
<evidence type="ECO:0000256" key="8">
    <source>
        <dbReference type="ARBA" id="ARBA00023016"/>
    </source>
</evidence>
<keyword evidence="7 11" id="KW-0067">ATP-binding</keyword>
<dbReference type="GO" id="GO:0000725">
    <property type="term" value="P:recombinational repair"/>
    <property type="evidence" value="ECO:0007669"/>
    <property type="project" value="UniProtKB-UniRule"/>
</dbReference>
<comment type="domain">
    <text evidence="11">The middle region has homology to RecA with ATPase motifs including the RadA KNRFG motif, while the C-terminus is homologous to Lon protease.</text>
</comment>
<evidence type="ECO:0000256" key="7">
    <source>
        <dbReference type="ARBA" id="ARBA00022840"/>
    </source>
</evidence>
<dbReference type="InterPro" id="IPR003593">
    <property type="entry name" value="AAA+_ATPase"/>
</dbReference>
<dbReference type="InterPro" id="IPR020568">
    <property type="entry name" value="Ribosomal_Su5_D2-typ_SF"/>
</dbReference>
<dbReference type="GO" id="GO:0005829">
    <property type="term" value="C:cytosol"/>
    <property type="evidence" value="ECO:0007669"/>
    <property type="project" value="TreeGrafter"/>
</dbReference>
<keyword evidence="4 13" id="KW-0863">Zinc-finger</keyword>
<dbReference type="InterPro" id="IPR020588">
    <property type="entry name" value="RecA_ATP-bd"/>
</dbReference>
<evidence type="ECO:0000256" key="11">
    <source>
        <dbReference type="HAMAP-Rule" id="MF_01498"/>
    </source>
</evidence>
<reference evidence="15 16" key="1">
    <citation type="submission" date="2019-08" db="EMBL/GenBank/DDBJ databases">
        <title>Hyperibacter terrae gen. nov., sp. nov. and Hyperibacter viscosus sp. nov., two new members in the family Rhodospirillaceae isolated from the rhizosphere of Hypericum perforatum.</title>
        <authorList>
            <person name="Noviana Z."/>
        </authorList>
    </citation>
    <scope>NUCLEOTIDE SEQUENCE [LARGE SCALE GENOMIC DNA]</scope>
    <source>
        <strain evidence="15 16">R5959</strain>
    </source>
</reference>
<dbReference type="EMBL" id="CP042582">
    <property type="protein sequence ID" value="QEX23167.1"/>
    <property type="molecule type" value="Genomic_DNA"/>
</dbReference>
<feature type="binding site" evidence="11">
    <location>
        <begin position="97"/>
        <end position="104"/>
    </location>
    <ligand>
        <name>ATP</name>
        <dbReference type="ChEBI" id="CHEBI:30616"/>
    </ligand>
</feature>
<comment type="function">
    <text evidence="13">DNA-dependent ATPase involved in processing of recombination intermediates, plays a role in repairing DNA breaks. Stimulates the branch migration of RecA-mediated strand transfer reactions, allowing the 3' invading strand to extend heteroduplex DNA faster. Binds ssDNA in the presence of ADP but not other nucleotides, has ATPase activity that is stimulated by ssDNA and various branched DNA structures, but inhibited by SSB. Does not have RecA's homology-searching function.</text>
</comment>
<feature type="domain" description="RecA family profile 1" evidence="14">
    <location>
        <begin position="68"/>
        <end position="234"/>
    </location>
</feature>
<evidence type="ECO:0000256" key="4">
    <source>
        <dbReference type="ARBA" id="ARBA00022771"/>
    </source>
</evidence>
<keyword evidence="16" id="KW-1185">Reference proteome</keyword>
<dbReference type="KEGG" id="hadh:FRZ61_31020"/>
<dbReference type="AlphaFoldDB" id="A0A5J6N109"/>
<dbReference type="Pfam" id="PF13481">
    <property type="entry name" value="AAA_25"/>
    <property type="match status" value="1"/>
</dbReference>
<dbReference type="InterPro" id="IPR014721">
    <property type="entry name" value="Ribsml_uS5_D2-typ_fold_subgr"/>
</dbReference>
<gene>
    <name evidence="11 15" type="primary">radA</name>
    <name evidence="15" type="ORF">FRZ61_31020</name>
</gene>
<keyword evidence="10 11" id="KW-0234">DNA repair</keyword>
<keyword evidence="1 11" id="KW-0479">Metal-binding</keyword>
<dbReference type="SUPFAM" id="SSF54211">
    <property type="entry name" value="Ribosomal protein S5 domain 2-like"/>
    <property type="match status" value="1"/>
</dbReference>
<evidence type="ECO:0000256" key="13">
    <source>
        <dbReference type="RuleBase" id="RU003555"/>
    </source>
</evidence>
<dbReference type="InterPro" id="IPR004504">
    <property type="entry name" value="DNA_repair_RadA"/>
</dbReference>
<dbReference type="HAMAP" id="MF_01498">
    <property type="entry name" value="RadA_bact"/>
    <property type="match status" value="1"/>
</dbReference>
<dbReference type="Proteomes" id="UP000325797">
    <property type="component" value="Chromosome"/>
</dbReference>
<evidence type="ECO:0000256" key="10">
    <source>
        <dbReference type="ARBA" id="ARBA00023204"/>
    </source>
</evidence>
<dbReference type="Pfam" id="PF13541">
    <property type="entry name" value="ChlI"/>
    <property type="match status" value="1"/>
</dbReference>
<evidence type="ECO:0000256" key="9">
    <source>
        <dbReference type="ARBA" id="ARBA00023125"/>
    </source>
</evidence>
<sequence length="484" mass="50772">MAKAQPRYVCQNCGATQSKWSGRCENCGEWNSITEEAPREAAPGGLGAGGGRGRTVPFERLADESVKEAPRHVTGIAEFDRVTGGGLVPASALLIGGDPGIGKSTLLLQVSAALSKGRRGAVAYISGEESIDQVRLRARRMGLAEAQVDLAAATSVRDIIGSLETGEPLSASPTIVKKDGRSPLAAVIIDSIQTMFVDTLDSAPGTVAQVRSSAAELIRLAKRRGFALLLVGHVTKEGMIAGPRVLEHMVDTVLYFEGERGHHYRILRAVKNRFGPANEIGVFEMTDRGLSEVANPSRLFLAERHERVSGTAVFAGLEGTRPLLVEIQALVGPPGPATPRRAAVGWDSNRLAMVLAVLEARCGVAFAGRDVYLNVAGGLKIAEPAADLAVAAALVSALADAVVPEDTVVFGEIGLGGEVRRVSQPELRLREAAKLGFAKALLPAAGKAAKGTPKATGIEPREIAHLHELVAMLAADGQKRKKGS</sequence>
<dbReference type="Gene3D" id="3.40.50.300">
    <property type="entry name" value="P-loop containing nucleotide triphosphate hydrolases"/>
    <property type="match status" value="1"/>
</dbReference>
<keyword evidence="3 11" id="KW-0227">DNA damage</keyword>
<keyword evidence="5" id="KW-0378">Hydrolase</keyword>
<dbReference type="OrthoDB" id="9803906at2"/>
<feature type="region of interest" description="Lon-protease-like" evidence="11">
    <location>
        <begin position="370"/>
        <end position="484"/>
    </location>
</feature>
<dbReference type="PRINTS" id="PR01874">
    <property type="entry name" value="DNAREPAIRADA"/>
</dbReference>
<dbReference type="InterPro" id="IPR041166">
    <property type="entry name" value="Rubredoxin_2"/>
</dbReference>
<keyword evidence="6 13" id="KW-0862">Zinc</keyword>
<dbReference type="PANTHER" id="PTHR32472">
    <property type="entry name" value="DNA REPAIR PROTEIN RADA"/>
    <property type="match status" value="1"/>
</dbReference>
<evidence type="ECO:0000313" key="16">
    <source>
        <dbReference type="Proteomes" id="UP000325797"/>
    </source>
</evidence>
<dbReference type="InterPro" id="IPR027417">
    <property type="entry name" value="P-loop_NTPase"/>
</dbReference>
<evidence type="ECO:0000256" key="1">
    <source>
        <dbReference type="ARBA" id="ARBA00022723"/>
    </source>
</evidence>
<evidence type="ECO:0000256" key="6">
    <source>
        <dbReference type="ARBA" id="ARBA00022833"/>
    </source>
</evidence>
<evidence type="ECO:0000256" key="12">
    <source>
        <dbReference type="NCBIfam" id="TIGR00416"/>
    </source>
</evidence>
<evidence type="ECO:0000313" key="15">
    <source>
        <dbReference type="EMBL" id="QEX23167.1"/>
    </source>
</evidence>
<dbReference type="Gene3D" id="3.30.230.10">
    <property type="match status" value="1"/>
</dbReference>
<keyword evidence="9 11" id="KW-0238">DNA-binding</keyword>
<organism evidence="15 16">
    <name type="scientific">Hypericibacter adhaerens</name>
    <dbReference type="NCBI Taxonomy" id="2602016"/>
    <lineage>
        <taxon>Bacteria</taxon>
        <taxon>Pseudomonadati</taxon>
        <taxon>Pseudomonadota</taxon>
        <taxon>Alphaproteobacteria</taxon>
        <taxon>Rhodospirillales</taxon>
        <taxon>Dongiaceae</taxon>
        <taxon>Hypericibacter</taxon>
    </lineage>
</organism>
<proteinExistence type="inferred from homology"/>
<dbReference type="CDD" id="cd01121">
    <property type="entry name" value="RadA_SMS_N"/>
    <property type="match status" value="1"/>
</dbReference>